<feature type="transmembrane region" description="Helical" evidence="6">
    <location>
        <begin position="471"/>
        <end position="492"/>
    </location>
</feature>
<feature type="transmembrane region" description="Helical" evidence="6">
    <location>
        <begin position="249"/>
        <end position="268"/>
    </location>
</feature>
<keyword evidence="4 6" id="KW-0472">Membrane</keyword>
<keyword evidence="5" id="KW-0046">Antibiotic resistance</keyword>
<keyword evidence="9" id="KW-1185">Reference proteome</keyword>
<dbReference type="PROSITE" id="PS50850">
    <property type="entry name" value="MFS"/>
    <property type="match status" value="1"/>
</dbReference>
<dbReference type="GO" id="GO:0046677">
    <property type="term" value="P:response to antibiotic"/>
    <property type="evidence" value="ECO:0007669"/>
    <property type="project" value="UniProtKB-KW"/>
</dbReference>
<dbReference type="InterPro" id="IPR036259">
    <property type="entry name" value="MFS_trans_sf"/>
</dbReference>
<keyword evidence="3 6" id="KW-1133">Transmembrane helix</keyword>
<dbReference type="Gene3D" id="1.20.1720.10">
    <property type="entry name" value="Multidrug resistance protein D"/>
    <property type="match status" value="1"/>
</dbReference>
<feature type="transmembrane region" description="Helical" evidence="6">
    <location>
        <begin position="127"/>
        <end position="146"/>
    </location>
</feature>
<feature type="transmembrane region" description="Helical" evidence="6">
    <location>
        <begin position="329"/>
        <end position="347"/>
    </location>
</feature>
<dbReference type="GO" id="GO:0022857">
    <property type="term" value="F:transmembrane transporter activity"/>
    <property type="evidence" value="ECO:0007669"/>
    <property type="project" value="InterPro"/>
</dbReference>
<name>A0A0K9XA14_9ACTN</name>
<dbReference type="PATRIC" id="fig|1678637.3.peg.5701"/>
<evidence type="ECO:0000259" key="7">
    <source>
        <dbReference type="PROSITE" id="PS50850"/>
    </source>
</evidence>
<dbReference type="EMBL" id="LFXA01000017">
    <property type="protein sequence ID" value="KNB50255.1"/>
    <property type="molecule type" value="Genomic_DNA"/>
</dbReference>
<feature type="transmembrane region" description="Helical" evidence="6">
    <location>
        <begin position="293"/>
        <end position="317"/>
    </location>
</feature>
<dbReference type="CDD" id="cd17321">
    <property type="entry name" value="MFS_MMR_MDR_like"/>
    <property type="match status" value="1"/>
</dbReference>
<dbReference type="PANTHER" id="PTHR42718:SF39">
    <property type="entry name" value="ACTINORHODIN TRANSPORTER-RELATED"/>
    <property type="match status" value="1"/>
</dbReference>
<feature type="transmembrane region" description="Helical" evidence="6">
    <location>
        <begin position="192"/>
        <end position="212"/>
    </location>
</feature>
<evidence type="ECO:0000256" key="6">
    <source>
        <dbReference type="SAM" id="Phobius"/>
    </source>
</evidence>
<feature type="transmembrane region" description="Helical" evidence="6">
    <location>
        <begin position="101"/>
        <end position="121"/>
    </location>
</feature>
<feature type="transmembrane region" description="Helical" evidence="6">
    <location>
        <begin position="432"/>
        <end position="451"/>
    </location>
</feature>
<feature type="transmembrane region" description="Helical" evidence="6">
    <location>
        <begin position="158"/>
        <end position="180"/>
    </location>
</feature>
<evidence type="ECO:0000313" key="9">
    <source>
        <dbReference type="Proteomes" id="UP000037288"/>
    </source>
</evidence>
<dbReference type="Proteomes" id="UP000037288">
    <property type="component" value="Unassembled WGS sequence"/>
</dbReference>
<dbReference type="InterPro" id="IPR011701">
    <property type="entry name" value="MFS"/>
</dbReference>
<evidence type="ECO:0000256" key="3">
    <source>
        <dbReference type="ARBA" id="ARBA00022989"/>
    </source>
</evidence>
<reference evidence="9" key="1">
    <citation type="submission" date="2015-07" db="EMBL/GenBank/DDBJ databases">
        <title>Draft genome sequence of Streptomyces sp. CMAA 1322, a bacterium isolated from Caatinga biome, from dry forest semiarid of Brazil.</title>
        <authorList>
            <person name="Santos S.N."/>
            <person name="Gacesa R."/>
            <person name="Taketani R.G."/>
            <person name="Long P.F."/>
            <person name="Melo I.S."/>
        </authorList>
    </citation>
    <scope>NUCLEOTIDE SEQUENCE [LARGE SCALE GENOMIC DNA]</scope>
    <source>
        <strain evidence="9">CMAA 1322</strain>
    </source>
</reference>
<evidence type="ECO:0000256" key="1">
    <source>
        <dbReference type="ARBA" id="ARBA00004651"/>
    </source>
</evidence>
<comment type="caution">
    <text evidence="8">The sequence shown here is derived from an EMBL/GenBank/DDBJ whole genome shotgun (WGS) entry which is preliminary data.</text>
</comment>
<dbReference type="RefSeq" id="WP_422125637.1">
    <property type="nucleotide sequence ID" value="NZ_LFXA01000017.1"/>
</dbReference>
<dbReference type="Pfam" id="PF07690">
    <property type="entry name" value="MFS_1"/>
    <property type="match status" value="2"/>
</dbReference>
<evidence type="ECO:0000256" key="5">
    <source>
        <dbReference type="ARBA" id="ARBA00023251"/>
    </source>
</evidence>
<feature type="transmembrane region" description="Helical" evidence="6">
    <location>
        <begin position="359"/>
        <end position="380"/>
    </location>
</feature>
<comment type="subcellular location">
    <subcellularLocation>
        <location evidence="1">Cell membrane</location>
        <topology evidence="1">Multi-pass membrane protein</topology>
    </subcellularLocation>
</comment>
<organism evidence="8 9">
    <name type="scientific">Streptomyces caatingaensis</name>
    <dbReference type="NCBI Taxonomy" id="1678637"/>
    <lineage>
        <taxon>Bacteria</taxon>
        <taxon>Bacillati</taxon>
        <taxon>Actinomycetota</taxon>
        <taxon>Actinomycetes</taxon>
        <taxon>Kitasatosporales</taxon>
        <taxon>Streptomycetaceae</taxon>
        <taxon>Streptomyces</taxon>
    </lineage>
</organism>
<dbReference type="InterPro" id="IPR020846">
    <property type="entry name" value="MFS_dom"/>
</dbReference>
<proteinExistence type="predicted"/>
<dbReference type="SUPFAM" id="SSF103473">
    <property type="entry name" value="MFS general substrate transporter"/>
    <property type="match status" value="2"/>
</dbReference>
<feature type="transmembrane region" description="Helical" evidence="6">
    <location>
        <begin position="30"/>
        <end position="50"/>
    </location>
</feature>
<sequence>MDALAKQGSAEGAVGAAAAHDATPPTARDWAGLVVVLLAMFMSQIDMFIVNVAAPVIQDDLHAGFGQSQFVIDGYVIAYAAGMVAGGRLGDRHGRKKMFQYGVAAFTATSLLCALASSANLLIAARVLQGLSAALMTPQVLSLIRSQFVRDHDRARAVSAYGAAIGLGVIAGLVGGGLLLDLDVAGLGWRMIFLINVPIGIVILAAAVRTVGESRSADSPRMDFAGVVFTGLVLPAALIPLTVGPEKGWPWWTWLCLALSVALILVFLRWERRLESRGGDPLLRARLLKAKGFGLSMAAVLMFFAGNAGLFLVLTYHLQSGISLSPMKASLVFVPLGVGFIIGSAACRRLAARFGIRVSVAGGVIMTVSLCAVPAVTGMASGRQSVLLAAVMGVSGLGQGLVVTPLVDTVLSRVHQDDAGAGSGVLNTVTQAGMALGVAAIGALYTAVLGSNPQDPAPGVSVADFAHSFDVTSFVLAGLALAAAALCALLGARPRTC</sequence>
<feature type="transmembrane region" description="Helical" evidence="6">
    <location>
        <begin position="386"/>
        <end position="411"/>
    </location>
</feature>
<dbReference type="GO" id="GO:0005886">
    <property type="term" value="C:plasma membrane"/>
    <property type="evidence" value="ECO:0007669"/>
    <property type="project" value="UniProtKB-SubCell"/>
</dbReference>
<keyword evidence="2 6" id="KW-0812">Transmembrane</keyword>
<dbReference type="STRING" id="1678637.AC230_26690"/>
<feature type="transmembrane region" description="Helical" evidence="6">
    <location>
        <begin position="224"/>
        <end position="243"/>
    </location>
</feature>
<dbReference type="Gene3D" id="1.20.1250.20">
    <property type="entry name" value="MFS general substrate transporter like domains"/>
    <property type="match status" value="1"/>
</dbReference>
<evidence type="ECO:0000256" key="4">
    <source>
        <dbReference type="ARBA" id="ARBA00023136"/>
    </source>
</evidence>
<gene>
    <name evidence="8" type="ORF">AC230_26690</name>
</gene>
<protein>
    <submittedName>
        <fullName evidence="8">MFS transporter</fullName>
    </submittedName>
</protein>
<accession>A0A0K9XA14</accession>
<dbReference type="PANTHER" id="PTHR42718">
    <property type="entry name" value="MAJOR FACILITATOR SUPERFAMILY MULTIDRUG TRANSPORTER MFSC"/>
    <property type="match status" value="1"/>
</dbReference>
<feature type="domain" description="Major facilitator superfamily (MFS) profile" evidence="7">
    <location>
        <begin position="32"/>
        <end position="495"/>
    </location>
</feature>
<dbReference type="AlphaFoldDB" id="A0A0K9XA14"/>
<evidence type="ECO:0000256" key="2">
    <source>
        <dbReference type="ARBA" id="ARBA00022692"/>
    </source>
</evidence>
<feature type="transmembrane region" description="Helical" evidence="6">
    <location>
        <begin position="70"/>
        <end position="89"/>
    </location>
</feature>
<evidence type="ECO:0000313" key="8">
    <source>
        <dbReference type="EMBL" id="KNB50255.1"/>
    </source>
</evidence>